<dbReference type="Pfam" id="PF13181">
    <property type="entry name" value="TPR_8"/>
    <property type="match status" value="1"/>
</dbReference>
<comment type="caution">
    <text evidence="3">The sequence shown here is derived from an EMBL/GenBank/DDBJ whole genome shotgun (WGS) entry which is preliminary data.</text>
</comment>
<dbReference type="Pfam" id="PF00211">
    <property type="entry name" value="Guanylate_cyc"/>
    <property type="match status" value="1"/>
</dbReference>
<dbReference type="CDD" id="cd07302">
    <property type="entry name" value="CHD"/>
    <property type="match status" value="1"/>
</dbReference>
<feature type="repeat" description="TPR" evidence="1">
    <location>
        <begin position="427"/>
        <end position="460"/>
    </location>
</feature>
<gene>
    <name evidence="3" type="ORF">FHW16_003621</name>
</gene>
<dbReference type="Gene3D" id="3.40.50.10070">
    <property type="entry name" value="TolB, N-terminal domain"/>
    <property type="match status" value="1"/>
</dbReference>
<sequence>MRRGTTLAIDRVARKLVAILAIDMVSYSSHMETDEAATIARLRLHRQQLIDPVLHDHNGRIVKTTGDGLLVEFGSVVDAVESAVLIQRAVAEAEMSVPKDQRIQYRAGINIGDIVIDGDDIFGDGVNIAARMEALAEPGGISITANVFEQVAGKVAFTFEDLGERQVKNIKKRIRVYRVVLEIMAGAKRSATRDPVAEDAAKPAIAVLPFQDMSADKDQEYFADGIAEDIITGLARNQAFFVIARNSSFTYRGGAVDIKQVAGELGVRYVLEGSVRRSGARVRITAQLIDAATGNHIWADQFDRQMDDIFAVQDDITASIVGVVTPELIGAEMKRARRKDPASLNAWDYAMRASWHAWRWTREDSAAAKDFALKAIAIDPGLARARVVYAMCQIVDVLYAWSPNPAASMAEAQEMARIAVDVDERDAEAHTILGSVGLFMRRFDDARRCLETAIDLNPNLAFARMWGGGYYALAGESDNARETLKMAIRLSPRDPANYWTFAFFGMAEFADGHFDAAAEWARKALHMNYNFPTGHRVLLAALGEMGDADAMRSALDGLLSVAPETTIALTRTGVPWKKPEHLQRYLDALRKAGLPEG</sequence>
<dbReference type="InterPro" id="IPR019734">
    <property type="entry name" value="TPR_rpt"/>
</dbReference>
<proteinExistence type="predicted"/>
<organism evidence="3 4">
    <name type="scientific">Phyllobacterium myrsinacearum</name>
    <dbReference type="NCBI Taxonomy" id="28101"/>
    <lineage>
        <taxon>Bacteria</taxon>
        <taxon>Pseudomonadati</taxon>
        <taxon>Pseudomonadota</taxon>
        <taxon>Alphaproteobacteria</taxon>
        <taxon>Hyphomicrobiales</taxon>
        <taxon>Phyllobacteriaceae</taxon>
        <taxon>Phyllobacterium</taxon>
    </lineage>
</organism>
<protein>
    <submittedName>
        <fullName evidence="3">TolB-like protein/class 3 adenylate cyclase/Flp pilus assembly protein TadD</fullName>
    </submittedName>
</protein>
<evidence type="ECO:0000313" key="3">
    <source>
        <dbReference type="EMBL" id="MBA8879902.1"/>
    </source>
</evidence>
<dbReference type="InterPro" id="IPR050697">
    <property type="entry name" value="Adenylyl/Guanylyl_Cyclase_3/4"/>
</dbReference>
<dbReference type="Proteomes" id="UP000549052">
    <property type="component" value="Unassembled WGS sequence"/>
</dbReference>
<dbReference type="PROSITE" id="PS50125">
    <property type="entry name" value="GUANYLATE_CYCLASE_2"/>
    <property type="match status" value="1"/>
</dbReference>
<dbReference type="Gene3D" id="3.30.70.1230">
    <property type="entry name" value="Nucleotide cyclase"/>
    <property type="match status" value="1"/>
</dbReference>
<dbReference type="SUPFAM" id="SSF48452">
    <property type="entry name" value="TPR-like"/>
    <property type="match status" value="1"/>
</dbReference>
<dbReference type="PANTHER" id="PTHR43081:SF19">
    <property type="entry name" value="PH-SENSITIVE ADENYLATE CYCLASE RV1264"/>
    <property type="match status" value="1"/>
</dbReference>
<keyword evidence="4" id="KW-1185">Reference proteome</keyword>
<dbReference type="PROSITE" id="PS50005">
    <property type="entry name" value="TPR"/>
    <property type="match status" value="1"/>
</dbReference>
<evidence type="ECO:0000256" key="1">
    <source>
        <dbReference type="PROSITE-ProRule" id="PRU00339"/>
    </source>
</evidence>
<dbReference type="SMART" id="SM00028">
    <property type="entry name" value="TPR"/>
    <property type="match status" value="2"/>
</dbReference>
<dbReference type="SUPFAM" id="SSF52964">
    <property type="entry name" value="TolB, N-terminal domain"/>
    <property type="match status" value="1"/>
</dbReference>
<dbReference type="GO" id="GO:0035556">
    <property type="term" value="P:intracellular signal transduction"/>
    <property type="evidence" value="ECO:0007669"/>
    <property type="project" value="InterPro"/>
</dbReference>
<dbReference type="Gene3D" id="1.25.40.10">
    <property type="entry name" value="Tetratricopeptide repeat domain"/>
    <property type="match status" value="1"/>
</dbReference>
<keyword evidence="1" id="KW-0802">TPR repeat</keyword>
<dbReference type="GO" id="GO:0004016">
    <property type="term" value="F:adenylate cyclase activity"/>
    <property type="evidence" value="ECO:0007669"/>
    <property type="project" value="UniProtKB-ARBA"/>
</dbReference>
<accession>A0A839EM27</accession>
<reference evidence="3 4" key="1">
    <citation type="submission" date="2020-07" db="EMBL/GenBank/DDBJ databases">
        <title>Genomic Encyclopedia of Type Strains, Phase IV (KMG-V): Genome sequencing to study the core and pangenomes of soil and plant-associated prokaryotes.</title>
        <authorList>
            <person name="Whitman W."/>
        </authorList>
    </citation>
    <scope>NUCLEOTIDE SEQUENCE [LARGE SCALE GENOMIC DNA]</scope>
    <source>
        <strain evidence="3 4">AN3</strain>
    </source>
</reference>
<dbReference type="EMBL" id="JACGXN010000005">
    <property type="protein sequence ID" value="MBA8879902.1"/>
    <property type="molecule type" value="Genomic_DNA"/>
</dbReference>
<dbReference type="InterPro" id="IPR001054">
    <property type="entry name" value="A/G_cyclase"/>
</dbReference>
<dbReference type="RefSeq" id="WP_182550536.1">
    <property type="nucleotide sequence ID" value="NZ_JACGXN010000005.1"/>
</dbReference>
<dbReference type="InterPro" id="IPR029787">
    <property type="entry name" value="Nucleotide_cyclase"/>
</dbReference>
<dbReference type="PANTHER" id="PTHR43081">
    <property type="entry name" value="ADENYLATE CYCLASE, TERMINAL-DIFFERENTIATION SPECIFIC-RELATED"/>
    <property type="match status" value="1"/>
</dbReference>
<feature type="domain" description="Guanylate cyclase" evidence="2">
    <location>
        <begin position="18"/>
        <end position="133"/>
    </location>
</feature>
<evidence type="ECO:0000313" key="4">
    <source>
        <dbReference type="Proteomes" id="UP000549052"/>
    </source>
</evidence>
<dbReference type="AlphaFoldDB" id="A0A839EM27"/>
<evidence type="ECO:0000259" key="2">
    <source>
        <dbReference type="PROSITE" id="PS50125"/>
    </source>
</evidence>
<dbReference type="InterPro" id="IPR011990">
    <property type="entry name" value="TPR-like_helical_dom_sf"/>
</dbReference>
<dbReference type="SUPFAM" id="SSF55073">
    <property type="entry name" value="Nucleotide cyclase"/>
    <property type="match status" value="1"/>
</dbReference>
<name>A0A839EM27_9HYPH</name>
<dbReference type="GO" id="GO:0006171">
    <property type="term" value="P:cAMP biosynthetic process"/>
    <property type="evidence" value="ECO:0007669"/>
    <property type="project" value="TreeGrafter"/>
</dbReference>